<keyword evidence="3" id="KW-1185">Reference proteome</keyword>
<feature type="region of interest" description="Disordered" evidence="1">
    <location>
        <begin position="1"/>
        <end position="31"/>
    </location>
</feature>
<reference evidence="2" key="1">
    <citation type="submission" date="2021-03" db="EMBL/GenBank/DDBJ databases">
        <authorList>
            <person name="Bekaert M."/>
        </authorList>
    </citation>
    <scope>NUCLEOTIDE SEQUENCE</scope>
</reference>
<dbReference type="AlphaFoldDB" id="A0A8S3SNJ0"/>
<protein>
    <submittedName>
        <fullName evidence="2">Uncharacterized protein</fullName>
    </submittedName>
</protein>
<evidence type="ECO:0000256" key="1">
    <source>
        <dbReference type="SAM" id="MobiDB-lite"/>
    </source>
</evidence>
<name>A0A8S3SNJ0_MYTED</name>
<comment type="caution">
    <text evidence="2">The sequence shown here is derived from an EMBL/GenBank/DDBJ whole genome shotgun (WGS) entry which is preliminary data.</text>
</comment>
<gene>
    <name evidence="2" type="ORF">MEDL_33803</name>
</gene>
<dbReference type="Proteomes" id="UP000683360">
    <property type="component" value="Unassembled WGS sequence"/>
</dbReference>
<organism evidence="2 3">
    <name type="scientific">Mytilus edulis</name>
    <name type="common">Blue mussel</name>
    <dbReference type="NCBI Taxonomy" id="6550"/>
    <lineage>
        <taxon>Eukaryota</taxon>
        <taxon>Metazoa</taxon>
        <taxon>Spiralia</taxon>
        <taxon>Lophotrochozoa</taxon>
        <taxon>Mollusca</taxon>
        <taxon>Bivalvia</taxon>
        <taxon>Autobranchia</taxon>
        <taxon>Pteriomorphia</taxon>
        <taxon>Mytilida</taxon>
        <taxon>Mytiloidea</taxon>
        <taxon>Mytilidae</taxon>
        <taxon>Mytilinae</taxon>
        <taxon>Mytilus</taxon>
    </lineage>
</organism>
<evidence type="ECO:0000313" key="3">
    <source>
        <dbReference type="Proteomes" id="UP000683360"/>
    </source>
</evidence>
<dbReference type="EMBL" id="CAJPWZ010001657">
    <property type="protein sequence ID" value="CAG2220265.1"/>
    <property type="molecule type" value="Genomic_DNA"/>
</dbReference>
<feature type="compositionally biased region" description="Basic residues" evidence="1">
    <location>
        <begin position="1"/>
        <end position="13"/>
    </location>
</feature>
<accession>A0A8S3SNJ0</accession>
<evidence type="ECO:0000313" key="2">
    <source>
        <dbReference type="EMBL" id="CAG2220265.1"/>
    </source>
</evidence>
<sequence length="155" mass="17821">MDRSKLTLRKKPSNKNNMSNTESDLELGNMNDEIPSGQRITVPQIIPINFDIGNLDEVFENDTDCQEINNCEIARGKNGKINGDNLDIYVTTNDIRMTNKNKDYNCFASDWTAHRVNLHNLVVDKRPLLNVPVTHDLFLLSKEEAFRFINIITQR</sequence>
<proteinExistence type="predicted"/>